<keyword evidence="2" id="KW-0539">Nucleus</keyword>
<dbReference type="GO" id="GO:0005634">
    <property type="term" value="C:nucleus"/>
    <property type="evidence" value="ECO:0007669"/>
    <property type="project" value="UniProtKB-SubCell"/>
</dbReference>
<dbReference type="InParanoid" id="Q23T84"/>
<evidence type="ECO:0000313" key="6">
    <source>
        <dbReference type="Proteomes" id="UP000009168"/>
    </source>
</evidence>
<dbReference type="EMBL" id="GG662636">
    <property type="protein sequence ID" value="EAR99822.2"/>
    <property type="molecule type" value="Genomic_DNA"/>
</dbReference>
<evidence type="ECO:0000313" key="5">
    <source>
        <dbReference type="EMBL" id="EAR99822.2"/>
    </source>
</evidence>
<feature type="compositionally biased region" description="Basic and acidic residues" evidence="3">
    <location>
        <begin position="413"/>
        <end position="424"/>
    </location>
</feature>
<dbReference type="Proteomes" id="UP000009168">
    <property type="component" value="Unassembled WGS sequence"/>
</dbReference>
<dbReference type="RefSeq" id="XP_001020067.2">
    <property type="nucleotide sequence ID" value="XM_001020067.2"/>
</dbReference>
<dbReference type="AlphaFoldDB" id="Q23T84"/>
<accession>Q23T84</accession>
<feature type="region of interest" description="Disordered" evidence="3">
    <location>
        <begin position="498"/>
        <end position="524"/>
    </location>
</feature>
<sequence length="750" mass="87021">MRQLYKKTNKKQTNKETKNKQQIDRWVEEINRQSINELNSTILITIKKQQICQKEIIINKKKSKARSRDFSNQNNQKEKQANKYITLQNTNQLTYIPNQLMSADSQNMAYYYPQNIHLGSHQQHSQLPYYGATAQAFMSSQYGRYNQFQDINDNGLIYSQNYCYQPPSYSKNSLNQLNIGSAHGFCQNEDHDNNQVRSRGNSINFMPIASANLDDNNFYPQNGQDQIVSSNFNEMHIYNIHMPQQTGQPIINPHMNYHMEDIVGSSTILQCNIQDMQYPYNYQQSFSHIMYNPVHQYHHNYPTYQNPMQSQPYLMNDISNVTPQVVNPANIQNYQNINLPTSLQNLSFDADNAQVLTAQEEKYQNIVKATDYSKVIETPQSKNKKKGKLGDISKKSVQNENDPSIKSPPSHSKSTEKLKKKFVDDLPKKQEVKVEALSNDENTPALPTLLVKRNTSEICRNKKSKTLSEATTNFEPYSELHTPTNLKENSYKKIKIEEKDGKVKSSSSADQPSTKTSFSEQSILSPPKNSLLSLPQEKIIEIIKNIMKTLPPAYLPFMHKKLSDSQKLEYIKKHHQVPSIGDLNKIKQLLPSNFSDVFNVNIDQVYQNSFIMSGIFQNIPDESQKKIGTLTRKERREKITKYKIKRDKRASFRKISYDVRKRVADSRLRVKGRFVTKEQALHMIGDFSGEIDKYTNQELRELLIKKFCGENSDRLKKFPLDCDENNNQNKMAYDYEEIDSDEDDQDEEEI</sequence>
<evidence type="ECO:0000259" key="4">
    <source>
        <dbReference type="PROSITE" id="PS51017"/>
    </source>
</evidence>
<dbReference type="PANTHER" id="PTHR31319">
    <property type="entry name" value="ZINC FINGER PROTEIN CONSTANS-LIKE 4"/>
    <property type="match status" value="1"/>
</dbReference>
<dbReference type="PROSITE" id="PS51017">
    <property type="entry name" value="CCT"/>
    <property type="match status" value="1"/>
</dbReference>
<evidence type="ECO:0000256" key="1">
    <source>
        <dbReference type="ARBA" id="ARBA00004123"/>
    </source>
</evidence>
<dbReference type="OrthoDB" id="153872at2759"/>
<dbReference type="Pfam" id="PF06203">
    <property type="entry name" value="CCT"/>
    <property type="match status" value="1"/>
</dbReference>
<protein>
    <submittedName>
        <fullName evidence="5">CCT motif protein</fullName>
    </submittedName>
</protein>
<evidence type="ECO:0000256" key="3">
    <source>
        <dbReference type="SAM" id="MobiDB-lite"/>
    </source>
</evidence>
<reference evidence="6" key="1">
    <citation type="journal article" date="2006" name="PLoS Biol.">
        <title>Macronuclear genome sequence of the ciliate Tetrahymena thermophila, a model eukaryote.</title>
        <authorList>
            <person name="Eisen J.A."/>
            <person name="Coyne R.S."/>
            <person name="Wu M."/>
            <person name="Wu D."/>
            <person name="Thiagarajan M."/>
            <person name="Wortman J.R."/>
            <person name="Badger J.H."/>
            <person name="Ren Q."/>
            <person name="Amedeo P."/>
            <person name="Jones K.M."/>
            <person name="Tallon L.J."/>
            <person name="Delcher A.L."/>
            <person name="Salzberg S.L."/>
            <person name="Silva J.C."/>
            <person name="Haas B.J."/>
            <person name="Majoros W.H."/>
            <person name="Farzad M."/>
            <person name="Carlton J.M."/>
            <person name="Smith R.K. Jr."/>
            <person name="Garg J."/>
            <person name="Pearlman R.E."/>
            <person name="Karrer K.M."/>
            <person name="Sun L."/>
            <person name="Manning G."/>
            <person name="Elde N.C."/>
            <person name="Turkewitz A.P."/>
            <person name="Asai D.J."/>
            <person name="Wilkes D.E."/>
            <person name="Wang Y."/>
            <person name="Cai H."/>
            <person name="Collins K."/>
            <person name="Stewart B.A."/>
            <person name="Lee S.R."/>
            <person name="Wilamowska K."/>
            <person name="Weinberg Z."/>
            <person name="Ruzzo W.L."/>
            <person name="Wloga D."/>
            <person name="Gaertig J."/>
            <person name="Frankel J."/>
            <person name="Tsao C.-C."/>
            <person name="Gorovsky M.A."/>
            <person name="Keeling P.J."/>
            <person name="Waller R.F."/>
            <person name="Patron N.J."/>
            <person name="Cherry J.M."/>
            <person name="Stover N.A."/>
            <person name="Krieger C.J."/>
            <person name="del Toro C."/>
            <person name="Ryder H.F."/>
            <person name="Williamson S.C."/>
            <person name="Barbeau R.A."/>
            <person name="Hamilton E.P."/>
            <person name="Orias E."/>
        </authorList>
    </citation>
    <scope>NUCLEOTIDE SEQUENCE [LARGE SCALE GENOMIC DNA]</scope>
    <source>
        <strain evidence="6">SB210</strain>
    </source>
</reference>
<dbReference type="STRING" id="312017.Q23T84"/>
<dbReference type="GeneID" id="7840453"/>
<feature type="compositionally biased region" description="Acidic residues" evidence="3">
    <location>
        <begin position="734"/>
        <end position="750"/>
    </location>
</feature>
<dbReference type="HOGENOM" id="CLU_345986_0_0_1"/>
<dbReference type="InterPro" id="IPR010402">
    <property type="entry name" value="CCT_domain"/>
</dbReference>
<dbReference type="PANTHER" id="PTHR31319:SF77">
    <property type="entry name" value="ZINC FINGER PROTEIN CONSTANS-LIKE 4"/>
    <property type="match status" value="1"/>
</dbReference>
<feature type="compositionally biased region" description="Basic residues" evidence="3">
    <location>
        <begin position="1"/>
        <end position="12"/>
    </location>
</feature>
<feature type="region of interest" description="Disordered" evidence="3">
    <location>
        <begin position="1"/>
        <end position="21"/>
    </location>
</feature>
<feature type="domain" description="CCT" evidence="4">
    <location>
        <begin position="635"/>
        <end position="677"/>
    </location>
</feature>
<name>Q23T84_TETTS</name>
<keyword evidence="6" id="KW-1185">Reference proteome</keyword>
<organism evidence="5 6">
    <name type="scientific">Tetrahymena thermophila (strain SB210)</name>
    <dbReference type="NCBI Taxonomy" id="312017"/>
    <lineage>
        <taxon>Eukaryota</taxon>
        <taxon>Sar</taxon>
        <taxon>Alveolata</taxon>
        <taxon>Ciliophora</taxon>
        <taxon>Intramacronucleata</taxon>
        <taxon>Oligohymenophorea</taxon>
        <taxon>Hymenostomatida</taxon>
        <taxon>Tetrahymenina</taxon>
        <taxon>Tetrahymenidae</taxon>
        <taxon>Tetrahymena</taxon>
    </lineage>
</organism>
<comment type="subcellular location">
    <subcellularLocation>
        <location evidence="1">Nucleus</location>
    </subcellularLocation>
</comment>
<feature type="region of interest" description="Disordered" evidence="3">
    <location>
        <begin position="378"/>
        <end position="424"/>
    </location>
</feature>
<feature type="compositionally biased region" description="Polar residues" evidence="3">
    <location>
        <begin position="504"/>
        <end position="521"/>
    </location>
</feature>
<proteinExistence type="predicted"/>
<dbReference type="KEGG" id="tet:TTHERM_00666990"/>
<feature type="region of interest" description="Disordered" evidence="3">
    <location>
        <begin position="723"/>
        <end position="750"/>
    </location>
</feature>
<evidence type="ECO:0000256" key="2">
    <source>
        <dbReference type="ARBA" id="ARBA00023242"/>
    </source>
</evidence>
<gene>
    <name evidence="5" type="ORF">TTHERM_00666990</name>
</gene>
<dbReference type="InterPro" id="IPR045281">
    <property type="entry name" value="CONSTANS-like"/>
</dbReference>